<dbReference type="OrthoDB" id="417678at2759"/>
<dbReference type="Pfam" id="PF05186">
    <property type="entry name" value="Dpy-30"/>
    <property type="match status" value="1"/>
</dbReference>
<dbReference type="Gene3D" id="1.20.890.10">
    <property type="entry name" value="cAMP-dependent protein kinase regulatory subunit, dimerization-anchoring domain"/>
    <property type="match status" value="1"/>
</dbReference>
<dbReference type="AlphaFoldDB" id="A0A9N9XEA5"/>
<reference evidence="5" key="1">
    <citation type="submission" date="2022-01" db="EMBL/GenBank/DDBJ databases">
        <authorList>
            <person name="King R."/>
        </authorList>
    </citation>
    <scope>NUCLEOTIDE SEQUENCE</scope>
</reference>
<name>A0A9N9XEA5_DIABA</name>
<dbReference type="InterPro" id="IPR007858">
    <property type="entry name" value="Dpy-30_motif"/>
</dbReference>
<accession>A0A9N9XEA5</accession>
<evidence type="ECO:0000313" key="5">
    <source>
        <dbReference type="EMBL" id="CAG9838214.1"/>
    </source>
</evidence>
<organism evidence="5 6">
    <name type="scientific">Diabrotica balteata</name>
    <name type="common">Banded cucumber beetle</name>
    <dbReference type="NCBI Taxonomy" id="107213"/>
    <lineage>
        <taxon>Eukaryota</taxon>
        <taxon>Metazoa</taxon>
        <taxon>Ecdysozoa</taxon>
        <taxon>Arthropoda</taxon>
        <taxon>Hexapoda</taxon>
        <taxon>Insecta</taxon>
        <taxon>Pterygota</taxon>
        <taxon>Neoptera</taxon>
        <taxon>Endopterygota</taxon>
        <taxon>Coleoptera</taxon>
        <taxon>Polyphaga</taxon>
        <taxon>Cucujiformia</taxon>
        <taxon>Chrysomeloidea</taxon>
        <taxon>Chrysomelidae</taxon>
        <taxon>Galerucinae</taxon>
        <taxon>Diabroticina</taxon>
        <taxon>Diabroticites</taxon>
        <taxon>Diabrotica</taxon>
    </lineage>
</organism>
<comment type="similarity">
    <text evidence="2">Belongs to the dpy-30 family.</text>
</comment>
<feature type="compositionally biased region" description="Polar residues" evidence="4">
    <location>
        <begin position="1"/>
        <end position="11"/>
    </location>
</feature>
<dbReference type="EMBL" id="OU898282">
    <property type="protein sequence ID" value="CAG9838214.1"/>
    <property type="molecule type" value="Genomic_DNA"/>
</dbReference>
<feature type="region of interest" description="Disordered" evidence="4">
    <location>
        <begin position="1"/>
        <end position="35"/>
    </location>
</feature>
<feature type="compositionally biased region" description="Basic and acidic residues" evidence="4">
    <location>
        <begin position="19"/>
        <end position="34"/>
    </location>
</feature>
<keyword evidence="6" id="KW-1185">Reference proteome</keyword>
<evidence type="ECO:0000256" key="2">
    <source>
        <dbReference type="ARBA" id="ARBA00010849"/>
    </source>
</evidence>
<evidence type="ECO:0000256" key="4">
    <source>
        <dbReference type="SAM" id="MobiDB-lite"/>
    </source>
</evidence>
<dbReference type="GO" id="GO:0005634">
    <property type="term" value="C:nucleus"/>
    <property type="evidence" value="ECO:0007669"/>
    <property type="project" value="UniProtKB-SubCell"/>
</dbReference>
<evidence type="ECO:0000256" key="3">
    <source>
        <dbReference type="ARBA" id="ARBA00023242"/>
    </source>
</evidence>
<sequence>MNSTSNNSIASGSDPVITKSEEFTNGERENDEKYQPTTLTEAEIAAEICHIAGNPTFCKVVKAALKMENQSEITKKSFADLMSLPTREYLDLTVVPILTSALVYLGKERPVNPIIALASFLIKNKTEYESTYDPGQATLLSNVTSSRDLLITK</sequence>
<keyword evidence="3" id="KW-0539">Nucleus</keyword>
<comment type="subcellular location">
    <subcellularLocation>
        <location evidence="1">Nucleus</location>
    </subcellularLocation>
</comment>
<dbReference type="CDD" id="cd22965">
    <property type="entry name" value="DD_DPY30_SDC1"/>
    <property type="match status" value="1"/>
</dbReference>
<gene>
    <name evidence="5" type="ORF">DIABBA_LOCUS11135</name>
</gene>
<proteinExistence type="inferred from homology"/>
<dbReference type="Proteomes" id="UP001153709">
    <property type="component" value="Chromosome 7"/>
</dbReference>
<protein>
    <submittedName>
        <fullName evidence="5">Uncharacterized protein</fullName>
    </submittedName>
</protein>
<evidence type="ECO:0000256" key="1">
    <source>
        <dbReference type="ARBA" id="ARBA00004123"/>
    </source>
</evidence>
<evidence type="ECO:0000313" key="6">
    <source>
        <dbReference type="Proteomes" id="UP001153709"/>
    </source>
</evidence>
<dbReference type="InterPro" id="IPR049629">
    <property type="entry name" value="DPY30_SDC1_DD"/>
</dbReference>